<dbReference type="NCBIfam" id="TIGR02684">
    <property type="entry name" value="dnstrm_HI1420"/>
    <property type="match status" value="1"/>
</dbReference>
<dbReference type="InterPro" id="IPR014057">
    <property type="entry name" value="HI1420"/>
</dbReference>
<evidence type="ECO:0000313" key="1">
    <source>
        <dbReference type="EMBL" id="PZA16039.1"/>
    </source>
</evidence>
<dbReference type="PANTHER" id="PTHR40275:SF1">
    <property type="entry name" value="SSL7038 PROTEIN"/>
    <property type="match status" value="1"/>
</dbReference>
<name>A0A323UU45_9RHOO</name>
<dbReference type="OrthoDB" id="9798416at2"/>
<proteinExistence type="predicted"/>
<sequence length="103" mass="11114">MTEHFSRWDPVDHLQSEEDMAMYLDACLEEDPGDGSVVRAALNDIARAQGMTQLAKATGITREGLYKALSPAGNPEFSTILKVIKALKIKLHASAGSEPLTTA</sequence>
<dbReference type="PANTHER" id="PTHR40275">
    <property type="entry name" value="SSL7038 PROTEIN"/>
    <property type="match status" value="1"/>
</dbReference>
<dbReference type="AlphaFoldDB" id="A0A323UU45"/>
<protein>
    <submittedName>
        <fullName evidence="1">Putative addiction module antidote protein</fullName>
    </submittedName>
</protein>
<comment type="caution">
    <text evidence="1">The sequence shown here is derived from an EMBL/GenBank/DDBJ whole genome shotgun (WGS) entry which is preliminary data.</text>
</comment>
<dbReference type="SUPFAM" id="SSF47413">
    <property type="entry name" value="lambda repressor-like DNA-binding domains"/>
    <property type="match status" value="1"/>
</dbReference>
<keyword evidence="2" id="KW-1185">Reference proteome</keyword>
<dbReference type="InterPro" id="IPR010982">
    <property type="entry name" value="Lambda_DNA-bd_dom_sf"/>
</dbReference>
<dbReference type="RefSeq" id="WP_110525410.1">
    <property type="nucleotide sequence ID" value="NZ_QKOE01000009.1"/>
</dbReference>
<organism evidence="1 2">
    <name type="scientific">Parazoarcus communis SWub3 = DSM 12120</name>
    <dbReference type="NCBI Taxonomy" id="1121029"/>
    <lineage>
        <taxon>Bacteria</taxon>
        <taxon>Pseudomonadati</taxon>
        <taxon>Pseudomonadota</taxon>
        <taxon>Betaproteobacteria</taxon>
        <taxon>Rhodocyclales</taxon>
        <taxon>Zoogloeaceae</taxon>
        <taxon>Parazoarcus</taxon>
    </lineage>
</organism>
<dbReference type="EMBL" id="QKOE01000009">
    <property type="protein sequence ID" value="PZA16039.1"/>
    <property type="molecule type" value="Genomic_DNA"/>
</dbReference>
<dbReference type="Proteomes" id="UP000248259">
    <property type="component" value="Unassembled WGS sequence"/>
</dbReference>
<reference evidence="1 2" key="1">
    <citation type="submission" date="2018-06" db="EMBL/GenBank/DDBJ databases">
        <title>Azoarcus communis strain SWub3 genome.</title>
        <authorList>
            <person name="Zorraquino Salvo V."/>
            <person name="Toubiana D."/>
            <person name="Blumwald E."/>
        </authorList>
    </citation>
    <scope>NUCLEOTIDE SEQUENCE [LARGE SCALE GENOMIC DNA]</scope>
    <source>
        <strain evidence="1 2">SWub3</strain>
    </source>
</reference>
<dbReference type="Pfam" id="PF21716">
    <property type="entry name" value="dnstrm_HI1420"/>
    <property type="match status" value="1"/>
</dbReference>
<gene>
    <name evidence="1" type="ORF">DNK49_13530</name>
</gene>
<accession>A0A323UU45</accession>
<dbReference type="GO" id="GO:0003677">
    <property type="term" value="F:DNA binding"/>
    <property type="evidence" value="ECO:0007669"/>
    <property type="project" value="InterPro"/>
</dbReference>
<evidence type="ECO:0000313" key="2">
    <source>
        <dbReference type="Proteomes" id="UP000248259"/>
    </source>
</evidence>